<protein>
    <submittedName>
        <fullName evidence="6">Uncharacterized protein</fullName>
    </submittedName>
</protein>
<dbReference type="InterPro" id="IPR036890">
    <property type="entry name" value="HATPase_C_sf"/>
</dbReference>
<evidence type="ECO:0000256" key="3">
    <source>
        <dbReference type="SAM" id="Phobius"/>
    </source>
</evidence>
<keyword evidence="3" id="KW-0472">Membrane</keyword>
<dbReference type="RefSeq" id="WP_189902513.1">
    <property type="nucleotide sequence ID" value="NZ_BNBC01000019.1"/>
</dbReference>
<proteinExistence type="predicted"/>
<feature type="transmembrane region" description="Helical" evidence="3">
    <location>
        <begin position="59"/>
        <end position="79"/>
    </location>
</feature>
<feature type="domain" description="PPM-type phosphatase" evidence="4">
    <location>
        <begin position="189"/>
        <end position="336"/>
    </location>
</feature>
<gene>
    <name evidence="6" type="ORF">GCM10014715_42500</name>
</gene>
<keyword evidence="3" id="KW-0812">Transmembrane</keyword>
<dbReference type="InterPro" id="IPR001932">
    <property type="entry name" value="PPM-type_phosphatase-like_dom"/>
</dbReference>
<dbReference type="GO" id="GO:0004674">
    <property type="term" value="F:protein serine/threonine kinase activity"/>
    <property type="evidence" value="ECO:0007669"/>
    <property type="project" value="UniProtKB-KW"/>
</dbReference>
<evidence type="ECO:0000259" key="4">
    <source>
        <dbReference type="Pfam" id="PF07228"/>
    </source>
</evidence>
<feature type="transmembrane region" description="Helical" evidence="3">
    <location>
        <begin position="85"/>
        <end position="102"/>
    </location>
</feature>
<dbReference type="Gene3D" id="3.30.565.10">
    <property type="entry name" value="Histidine kinase-like ATPase, C-terminal domain"/>
    <property type="match status" value="1"/>
</dbReference>
<keyword evidence="1" id="KW-0808">Transferase</keyword>
<feature type="region of interest" description="Disordered" evidence="2">
    <location>
        <begin position="117"/>
        <end position="156"/>
    </location>
</feature>
<dbReference type="InterPro" id="IPR036457">
    <property type="entry name" value="PPM-type-like_dom_sf"/>
</dbReference>
<evidence type="ECO:0000259" key="5">
    <source>
        <dbReference type="Pfam" id="PF13581"/>
    </source>
</evidence>
<dbReference type="PANTHER" id="PTHR35526:SF3">
    <property type="entry name" value="ANTI-SIGMA-F FACTOR RSBW"/>
    <property type="match status" value="1"/>
</dbReference>
<dbReference type="AlphaFoldDB" id="A0A919A1H2"/>
<dbReference type="Pfam" id="PF13581">
    <property type="entry name" value="HATPase_c_2"/>
    <property type="match status" value="1"/>
</dbReference>
<evidence type="ECO:0000256" key="2">
    <source>
        <dbReference type="SAM" id="MobiDB-lite"/>
    </source>
</evidence>
<dbReference type="InterPro" id="IPR003594">
    <property type="entry name" value="HATPase_dom"/>
</dbReference>
<organism evidence="6 7">
    <name type="scientific">Streptomyces spiralis</name>
    <dbReference type="NCBI Taxonomy" id="66376"/>
    <lineage>
        <taxon>Bacteria</taxon>
        <taxon>Bacillati</taxon>
        <taxon>Actinomycetota</taxon>
        <taxon>Actinomycetes</taxon>
        <taxon>Kitasatosporales</taxon>
        <taxon>Streptomycetaceae</taxon>
        <taxon>Streptomyces</taxon>
    </lineage>
</organism>
<dbReference type="Pfam" id="PF07228">
    <property type="entry name" value="SpoIIE"/>
    <property type="match status" value="1"/>
</dbReference>
<evidence type="ECO:0000313" key="6">
    <source>
        <dbReference type="EMBL" id="GHE82204.1"/>
    </source>
</evidence>
<accession>A0A919A1H2</accession>
<dbReference type="CDD" id="cd16936">
    <property type="entry name" value="HATPase_RsbW-like"/>
    <property type="match status" value="1"/>
</dbReference>
<dbReference type="PANTHER" id="PTHR35526">
    <property type="entry name" value="ANTI-SIGMA-F FACTOR RSBW-RELATED"/>
    <property type="match status" value="1"/>
</dbReference>
<evidence type="ECO:0000256" key="1">
    <source>
        <dbReference type="ARBA" id="ARBA00022527"/>
    </source>
</evidence>
<dbReference type="Proteomes" id="UP000641386">
    <property type="component" value="Unassembled WGS sequence"/>
</dbReference>
<feature type="domain" description="Histidine kinase/HSP90-like ATPase" evidence="5">
    <location>
        <begin position="405"/>
        <end position="514"/>
    </location>
</feature>
<feature type="region of interest" description="Disordered" evidence="2">
    <location>
        <begin position="513"/>
        <end position="538"/>
    </location>
</feature>
<keyword evidence="1" id="KW-0418">Kinase</keyword>
<dbReference type="FunFam" id="3.30.565.10:FF:000028">
    <property type="entry name" value="PAS sensor protein"/>
    <property type="match status" value="1"/>
</dbReference>
<keyword evidence="7" id="KW-1185">Reference proteome</keyword>
<keyword evidence="3" id="KW-1133">Transmembrane helix</keyword>
<name>A0A919A1H2_9ACTN</name>
<sequence length="538" mass="56288">MATARRLLCRPSSLLVIYLSAMCAVQLSVSTGGLVRWSDYSVLVPLVAAALLPVRRTLFIGVATLAASVAVYGLAIHGVSEGGRAVVISAAALSFGLSLVTCRTRLSLQRPHCTRAEQPVVSVDSPGTGSEARHTADGAPGDAPSCSVPDEPPSALPQPAALELVGSCTADNGTAMPKAHWLDAIPLSGARVALVAGSVADHGSSTPKVAAELRAAVRTLADIDLQPEELLTHLEDVLTRLRPHQDVVQHRMVRHEAVQHDESAAGTIARCLYAVYDPVSARCTLASAGYPAPTVIRPDGLAYAVEIPAGPPLGHGRPPAESTEVALPEGSVLLLHAHTPGTPDLAAWTGGTAPPEAVVRSQRCLNAICHCALDALVSGGRYVHAGVLAARTHAFDGSNVGTWELSADVAAVSQARQHISGKLAAWGLEDAAPTMELIASELVTNAIRHAHPPVRLRLILHGAGLTCEVSDGSSTSPHLRRARTFDEGGRGLFIVAQLTRRWGTRHNSHGKTIWAEEQLPTSEEVRNDHHNTSAGLGA</sequence>
<dbReference type="InterPro" id="IPR050267">
    <property type="entry name" value="Anti-sigma-factor_SerPK"/>
</dbReference>
<evidence type="ECO:0000313" key="7">
    <source>
        <dbReference type="Proteomes" id="UP000641386"/>
    </source>
</evidence>
<dbReference type="SUPFAM" id="SSF55874">
    <property type="entry name" value="ATPase domain of HSP90 chaperone/DNA topoisomerase II/histidine kinase"/>
    <property type="match status" value="1"/>
</dbReference>
<reference evidence="6" key="2">
    <citation type="submission" date="2020-09" db="EMBL/GenBank/DDBJ databases">
        <authorList>
            <person name="Sun Q."/>
            <person name="Ohkuma M."/>
        </authorList>
    </citation>
    <scope>NUCLEOTIDE SEQUENCE</scope>
    <source>
        <strain evidence="6">JCM 3302</strain>
    </source>
</reference>
<reference evidence="6" key="1">
    <citation type="journal article" date="2014" name="Int. J. Syst. Evol. Microbiol.">
        <title>Complete genome sequence of Corynebacterium casei LMG S-19264T (=DSM 44701T), isolated from a smear-ripened cheese.</title>
        <authorList>
            <consortium name="US DOE Joint Genome Institute (JGI-PGF)"/>
            <person name="Walter F."/>
            <person name="Albersmeier A."/>
            <person name="Kalinowski J."/>
            <person name="Ruckert C."/>
        </authorList>
    </citation>
    <scope>NUCLEOTIDE SEQUENCE</scope>
    <source>
        <strain evidence="6">JCM 3302</strain>
    </source>
</reference>
<keyword evidence="1" id="KW-0723">Serine/threonine-protein kinase</keyword>
<dbReference type="Gene3D" id="3.60.40.10">
    <property type="entry name" value="PPM-type phosphatase domain"/>
    <property type="match status" value="1"/>
</dbReference>
<feature type="transmembrane region" description="Helical" evidence="3">
    <location>
        <begin position="12"/>
        <end position="29"/>
    </location>
</feature>
<comment type="caution">
    <text evidence="6">The sequence shown here is derived from an EMBL/GenBank/DDBJ whole genome shotgun (WGS) entry which is preliminary data.</text>
</comment>
<dbReference type="EMBL" id="BNBC01000019">
    <property type="protein sequence ID" value="GHE82204.1"/>
    <property type="molecule type" value="Genomic_DNA"/>
</dbReference>